<dbReference type="Proteomes" id="UP000234632">
    <property type="component" value="Unassembled WGS sequence"/>
</dbReference>
<evidence type="ECO:0000313" key="2">
    <source>
        <dbReference type="EMBL" id="PLC13279.1"/>
    </source>
</evidence>
<protein>
    <submittedName>
        <fullName evidence="2">Uncharacterized protein</fullName>
    </submittedName>
</protein>
<dbReference type="EMBL" id="LOMZ01000001">
    <property type="protein sequence ID" value="PLC13279.1"/>
    <property type="molecule type" value="Genomic_DNA"/>
</dbReference>
<organism evidence="2 3">
    <name type="scientific">Kocuria flava</name>
    <dbReference type="NCBI Taxonomy" id="446860"/>
    <lineage>
        <taxon>Bacteria</taxon>
        <taxon>Bacillati</taxon>
        <taxon>Actinomycetota</taxon>
        <taxon>Actinomycetes</taxon>
        <taxon>Micrococcales</taxon>
        <taxon>Micrococcaceae</taxon>
        <taxon>Kocuria</taxon>
    </lineage>
</organism>
<feature type="region of interest" description="Disordered" evidence="1">
    <location>
        <begin position="1"/>
        <end position="172"/>
    </location>
</feature>
<accession>A0A2N4T4X1</accession>
<name>A0A2N4T4X1_9MICC</name>
<comment type="caution">
    <text evidence="2">The sequence shown here is derived from an EMBL/GenBank/DDBJ whole genome shotgun (WGS) entry which is preliminary data.</text>
</comment>
<evidence type="ECO:0000313" key="3">
    <source>
        <dbReference type="Proteomes" id="UP000234632"/>
    </source>
</evidence>
<feature type="compositionally biased region" description="Basic and acidic residues" evidence="1">
    <location>
        <begin position="94"/>
        <end position="106"/>
    </location>
</feature>
<feature type="compositionally biased region" description="Basic and acidic residues" evidence="1">
    <location>
        <begin position="44"/>
        <end position="53"/>
    </location>
</feature>
<sequence length="172" mass="18225">MQPPQRPEGEVEQGAQHEEGRGQQHGRADLGGKHPGQQRQQRRGGGDPGREQQHGPGGDPQHGGHPVPLPAGGERRQRAHQPGVGAEGGQGRGDGQDGDHLEELPGRGRAGGVGDHQGGPEGQARPGDDEREGQRPAARQAGPAHSPSPYRRERSSTARLRLMRMNCTASRP</sequence>
<evidence type="ECO:0000256" key="1">
    <source>
        <dbReference type="SAM" id="MobiDB-lite"/>
    </source>
</evidence>
<reference evidence="2 3" key="1">
    <citation type="submission" date="2015-12" db="EMBL/GenBank/DDBJ databases">
        <authorList>
            <person name="Shamseldin A."/>
            <person name="Moawad H."/>
            <person name="Abd El-Rahim W.M."/>
            <person name="Sadowsky M.J."/>
        </authorList>
    </citation>
    <scope>NUCLEOTIDE SEQUENCE [LARGE SCALE GENOMIC DNA]</scope>
    <source>
        <strain evidence="2 3">S43</strain>
    </source>
</reference>
<gene>
    <name evidence="2" type="ORF">AUQ48_14970</name>
</gene>
<feature type="compositionally biased region" description="Gly residues" evidence="1">
    <location>
        <begin position="108"/>
        <end position="121"/>
    </location>
</feature>
<feature type="compositionally biased region" description="Basic and acidic residues" evidence="1">
    <location>
        <begin position="15"/>
        <end position="32"/>
    </location>
</feature>
<proteinExistence type="predicted"/>
<dbReference type="AlphaFoldDB" id="A0A2N4T4X1"/>